<evidence type="ECO:0000313" key="2">
    <source>
        <dbReference type="Proteomes" id="UP000820669"/>
    </source>
</evidence>
<dbReference type="Proteomes" id="UP000820669">
    <property type="component" value="Unassembled WGS sequence"/>
</dbReference>
<reference evidence="1 2" key="1">
    <citation type="submission" date="2020-04" db="EMBL/GenBank/DDBJ databases">
        <authorList>
            <person name="Klaysubun C."/>
            <person name="Duangmal K."/>
            <person name="Lipun K."/>
        </authorList>
    </citation>
    <scope>NUCLEOTIDE SEQUENCE [LARGE SCALE GENOMIC DNA]</scope>
    <source>
        <strain evidence="1 2">K10HN5</strain>
    </source>
</reference>
<accession>A0ABX1SBH7</accession>
<organism evidence="1 2">
    <name type="scientific">Pseudonocardia acidicola</name>
    <dbReference type="NCBI Taxonomy" id="2724939"/>
    <lineage>
        <taxon>Bacteria</taxon>
        <taxon>Bacillati</taxon>
        <taxon>Actinomycetota</taxon>
        <taxon>Actinomycetes</taxon>
        <taxon>Pseudonocardiales</taxon>
        <taxon>Pseudonocardiaceae</taxon>
        <taxon>Pseudonocardia</taxon>
    </lineage>
</organism>
<dbReference type="EMBL" id="JAAXLA010000029">
    <property type="protein sequence ID" value="NMH98919.1"/>
    <property type="molecule type" value="Genomic_DNA"/>
</dbReference>
<evidence type="ECO:0000313" key="1">
    <source>
        <dbReference type="EMBL" id="NMH98919.1"/>
    </source>
</evidence>
<proteinExistence type="predicted"/>
<gene>
    <name evidence="1" type="ORF">HF526_16620</name>
</gene>
<name>A0ABX1SBH7_9PSEU</name>
<protein>
    <submittedName>
        <fullName evidence="1">Uncharacterized protein</fullName>
    </submittedName>
</protein>
<keyword evidence="2" id="KW-1185">Reference proteome</keyword>
<comment type="caution">
    <text evidence="1">The sequence shown here is derived from an EMBL/GenBank/DDBJ whole genome shotgun (WGS) entry which is preliminary data.</text>
</comment>
<sequence>MPIRSPRGRGAAYRSVWQWPLRSPARLAVTAVVVIAVAVGVSLAVTSLRGTPAAGLLAGGSDTAATPGVSDPSQVGAGAAGPTVLPPVAPLTPTALPLSQAPVAALQVASRWSAAWVNHPAGITSEQWLAGLRPYTTDEYLAQLTDVDPANVPADRVTGPPRAVQVAPRSLKVEVPTDALTLLVLVVDTDNNGWRVAGYDRA</sequence>
<dbReference type="RefSeq" id="WP_169382368.1">
    <property type="nucleotide sequence ID" value="NZ_JAAXLA010000029.1"/>
</dbReference>